<sequence length="112" mass="11623">MRRSLPVLRLAWGGLLVTAPRAVLHVLSGRAATASQVPVMRVLGARHVVQAAVELARPTPRALRAGAAVDPLHASTCAVAVSPIWRRPALVDGTGALTLATAGLMQASRARP</sequence>
<dbReference type="EMBL" id="JBHLZP010000093">
    <property type="protein sequence ID" value="MFB9833531.1"/>
    <property type="molecule type" value="Genomic_DNA"/>
</dbReference>
<dbReference type="RefSeq" id="WP_378201348.1">
    <property type="nucleotide sequence ID" value="NZ_JBHLZP010000093.1"/>
</dbReference>
<evidence type="ECO:0000313" key="1">
    <source>
        <dbReference type="EMBL" id="MFB9833531.1"/>
    </source>
</evidence>
<comment type="caution">
    <text evidence="1">The sequence shown here is derived from an EMBL/GenBank/DDBJ whole genome shotgun (WGS) entry which is preliminary data.</text>
</comment>
<evidence type="ECO:0000313" key="2">
    <source>
        <dbReference type="Proteomes" id="UP001589627"/>
    </source>
</evidence>
<organism evidence="1 2">
    <name type="scientific">Actinoallomurus acaciae</name>
    <dbReference type="NCBI Taxonomy" id="502577"/>
    <lineage>
        <taxon>Bacteria</taxon>
        <taxon>Bacillati</taxon>
        <taxon>Actinomycetota</taxon>
        <taxon>Actinomycetes</taxon>
        <taxon>Streptosporangiales</taxon>
        <taxon>Thermomonosporaceae</taxon>
        <taxon>Actinoallomurus</taxon>
    </lineage>
</organism>
<protein>
    <recommendedName>
        <fullName evidence="3">Secreted protein</fullName>
    </recommendedName>
</protein>
<name>A0ABV5YER9_9ACTN</name>
<evidence type="ECO:0008006" key="3">
    <source>
        <dbReference type="Google" id="ProtNLM"/>
    </source>
</evidence>
<accession>A0ABV5YER9</accession>
<reference evidence="1 2" key="1">
    <citation type="submission" date="2024-09" db="EMBL/GenBank/DDBJ databases">
        <authorList>
            <person name="Sun Q."/>
            <person name="Mori K."/>
        </authorList>
    </citation>
    <scope>NUCLEOTIDE SEQUENCE [LARGE SCALE GENOMIC DNA]</scope>
    <source>
        <strain evidence="1 2">TBRC 0563</strain>
    </source>
</reference>
<keyword evidence="2" id="KW-1185">Reference proteome</keyword>
<gene>
    <name evidence="1" type="ORF">ACFFNX_15170</name>
</gene>
<dbReference type="Proteomes" id="UP001589627">
    <property type="component" value="Unassembled WGS sequence"/>
</dbReference>
<proteinExistence type="predicted"/>